<accession>A0A0P1NVJ5</accession>
<dbReference type="InterPro" id="IPR000551">
    <property type="entry name" value="MerR-type_HTH_dom"/>
</dbReference>
<evidence type="ECO:0000259" key="1">
    <source>
        <dbReference type="PROSITE" id="PS50937"/>
    </source>
</evidence>
<dbReference type="PROSITE" id="PS50937">
    <property type="entry name" value="HTH_MERR_2"/>
    <property type="match status" value="1"/>
</dbReference>
<evidence type="ECO:0000313" key="2">
    <source>
        <dbReference type="EMBL" id="CUT03496.1"/>
    </source>
</evidence>
<proteinExistence type="predicted"/>
<feature type="domain" description="HTH merR-type" evidence="1">
    <location>
        <begin position="1"/>
        <end position="47"/>
    </location>
</feature>
<dbReference type="RefSeq" id="WP_072149994.1">
    <property type="nucleotide sequence ID" value="NZ_CZVW01000016.1"/>
</dbReference>
<dbReference type="Proteomes" id="UP000199197">
    <property type="component" value="Unassembled WGS sequence"/>
</dbReference>
<dbReference type="EMBL" id="CZVW01000016">
    <property type="protein sequence ID" value="CUT03496.1"/>
    <property type="molecule type" value="Genomic_DNA"/>
</dbReference>
<dbReference type="InterPro" id="IPR009061">
    <property type="entry name" value="DNA-bd_dom_put_sf"/>
</dbReference>
<dbReference type="GO" id="GO:0006355">
    <property type="term" value="P:regulation of DNA-templated transcription"/>
    <property type="evidence" value="ECO:0007669"/>
    <property type="project" value="InterPro"/>
</dbReference>
<keyword evidence="3" id="KW-1185">Reference proteome</keyword>
<dbReference type="OrthoDB" id="9811174at2"/>
<name>A0A0P1NVJ5_9BACT</name>
<dbReference type="Pfam" id="PF00376">
    <property type="entry name" value="MerR"/>
    <property type="match status" value="1"/>
</dbReference>
<dbReference type="SMART" id="SM00422">
    <property type="entry name" value="HTH_MERR"/>
    <property type="match status" value="1"/>
</dbReference>
<dbReference type="AlphaFoldDB" id="A0A0P1NVJ5"/>
<dbReference type="SUPFAM" id="SSF46955">
    <property type="entry name" value="Putative DNA-binding domain"/>
    <property type="match status" value="1"/>
</dbReference>
<protein>
    <submittedName>
        <fullName evidence="2">MerR family regulatory protein</fullName>
    </submittedName>
</protein>
<reference evidence="3" key="1">
    <citation type="submission" date="2015-11" db="EMBL/GenBank/DDBJ databases">
        <authorList>
            <person name="Varghese N."/>
        </authorList>
    </citation>
    <scope>NUCLEOTIDE SEQUENCE [LARGE SCALE GENOMIC DNA]</scope>
    <source>
        <strain evidence="3">JGI-23</strain>
    </source>
</reference>
<organism evidence="2 3">
    <name type="scientific">Candidatus Chryseopegocella kryptomonas</name>
    <dbReference type="NCBI Taxonomy" id="1633643"/>
    <lineage>
        <taxon>Bacteria</taxon>
        <taxon>Pseudomonadati</taxon>
        <taxon>Candidatus Kryptoniota</taxon>
        <taxon>Candidatus Chryseopegocella</taxon>
    </lineage>
</organism>
<dbReference type="GO" id="GO:0003677">
    <property type="term" value="F:DNA binding"/>
    <property type="evidence" value="ECO:0007669"/>
    <property type="project" value="InterPro"/>
</dbReference>
<dbReference type="Gene3D" id="1.10.1660.10">
    <property type="match status" value="1"/>
</dbReference>
<gene>
    <name evidence="2" type="ORF">JGI23_01488</name>
</gene>
<sequence>MIYYIKDLALRLGVSRVTIINWEKRGFLKKPKRDKNNRRIYTDDDIREILSLVRETDYFKNLKKYRRNKKSNQTG</sequence>
<evidence type="ECO:0000313" key="3">
    <source>
        <dbReference type="Proteomes" id="UP000199197"/>
    </source>
</evidence>